<organism evidence="6 7">
    <name type="scientific">Hylemonella gracilis ATCC 19624</name>
    <dbReference type="NCBI Taxonomy" id="887062"/>
    <lineage>
        <taxon>Bacteria</taxon>
        <taxon>Pseudomonadati</taxon>
        <taxon>Pseudomonadota</taxon>
        <taxon>Betaproteobacteria</taxon>
        <taxon>Burkholderiales</taxon>
        <taxon>Comamonadaceae</taxon>
        <taxon>Hylemonella</taxon>
    </lineage>
</organism>
<proteinExistence type="inferred from homology"/>
<keyword evidence="3" id="KW-0238">DNA-binding</keyword>
<dbReference type="Gene3D" id="3.40.190.290">
    <property type="match status" value="1"/>
</dbReference>
<dbReference type="SUPFAM" id="SSF46785">
    <property type="entry name" value="Winged helix' DNA-binding domain"/>
    <property type="match status" value="1"/>
</dbReference>
<accession>F3KRC5</accession>
<evidence type="ECO:0000256" key="4">
    <source>
        <dbReference type="ARBA" id="ARBA00023163"/>
    </source>
</evidence>
<evidence type="ECO:0000259" key="5">
    <source>
        <dbReference type="PROSITE" id="PS50931"/>
    </source>
</evidence>
<dbReference type="PROSITE" id="PS50931">
    <property type="entry name" value="HTH_LYSR"/>
    <property type="match status" value="1"/>
</dbReference>
<dbReference type="InterPro" id="IPR058163">
    <property type="entry name" value="LysR-type_TF_proteobact-type"/>
</dbReference>
<dbReference type="InterPro" id="IPR005119">
    <property type="entry name" value="LysR_subst-bd"/>
</dbReference>
<dbReference type="GO" id="GO:0043565">
    <property type="term" value="F:sequence-specific DNA binding"/>
    <property type="evidence" value="ECO:0007669"/>
    <property type="project" value="TreeGrafter"/>
</dbReference>
<dbReference type="eggNOG" id="COG0583">
    <property type="taxonomic scope" value="Bacteria"/>
</dbReference>
<dbReference type="RefSeq" id="WP_006297008.1">
    <property type="nucleotide sequence ID" value="NZ_AEGR01000042.1"/>
</dbReference>
<dbReference type="OrthoDB" id="9786526at2"/>
<comment type="caution">
    <text evidence="6">The sequence shown here is derived from an EMBL/GenBank/DDBJ whole genome shotgun (WGS) entry which is preliminary data.</text>
</comment>
<dbReference type="PANTHER" id="PTHR30537">
    <property type="entry name" value="HTH-TYPE TRANSCRIPTIONAL REGULATOR"/>
    <property type="match status" value="1"/>
</dbReference>
<dbReference type="InterPro" id="IPR036390">
    <property type="entry name" value="WH_DNA-bd_sf"/>
</dbReference>
<dbReference type="EMBL" id="AEGR01000042">
    <property type="protein sequence ID" value="EGI77826.1"/>
    <property type="molecule type" value="Genomic_DNA"/>
</dbReference>
<dbReference type="InterPro" id="IPR000847">
    <property type="entry name" value="LysR_HTH_N"/>
</dbReference>
<dbReference type="CDD" id="cd08422">
    <property type="entry name" value="PBP2_CrgA_like"/>
    <property type="match status" value="1"/>
</dbReference>
<comment type="similarity">
    <text evidence="1">Belongs to the LysR transcriptional regulatory family.</text>
</comment>
<evidence type="ECO:0000256" key="2">
    <source>
        <dbReference type="ARBA" id="ARBA00023015"/>
    </source>
</evidence>
<dbReference type="GO" id="GO:0003700">
    <property type="term" value="F:DNA-binding transcription factor activity"/>
    <property type="evidence" value="ECO:0007669"/>
    <property type="project" value="InterPro"/>
</dbReference>
<dbReference type="GO" id="GO:0006351">
    <property type="term" value="P:DNA-templated transcription"/>
    <property type="evidence" value="ECO:0007669"/>
    <property type="project" value="TreeGrafter"/>
</dbReference>
<dbReference type="Pfam" id="PF00126">
    <property type="entry name" value="HTH_1"/>
    <property type="match status" value="1"/>
</dbReference>
<reference evidence="6 7" key="1">
    <citation type="journal article" date="2011" name="EMBO J.">
        <title>Structural diversity of bacterial flagellar motors.</title>
        <authorList>
            <person name="Chen S."/>
            <person name="Beeby M."/>
            <person name="Murphy G.E."/>
            <person name="Leadbetter J.R."/>
            <person name="Hendrixson D.R."/>
            <person name="Briegel A."/>
            <person name="Li Z."/>
            <person name="Shi J."/>
            <person name="Tocheva E.I."/>
            <person name="Muller A."/>
            <person name="Dobro M.J."/>
            <person name="Jensen G.J."/>
        </authorList>
    </citation>
    <scope>NUCLEOTIDE SEQUENCE [LARGE SCALE GENOMIC DNA]</scope>
    <source>
        <strain evidence="6 7">ATCC 19624</strain>
    </source>
</reference>
<sequence>MKTSTATTAALSERLDLGALRLALRVAELGGVAAAAREQGLLNATATAAIRRLEQQLGARLFMRSSRALRPTPEGEAFLQRCLAALSAVDEAAAELRAPLTQVRGLLRLGVPTDLGTQVLRPLLDEFMGLHPQLQLDLAIGDRVADLAREPVDAAIRYGDAAPGQIARPLVPDNHAILVAAPTYLRRAGTPKRLDDLAAHEMIGLRIASRPAHRWALLDSGKPVTLKARVRRSADSGLVARQWAVAGCGIALKSRLDVAADLAAGHLIHVLPQVHSQPYPLVLALARGTHLSARMRALGDFLQRRLQVA</sequence>
<gene>
    <name evidence="6" type="ORF">HGR_05003</name>
</gene>
<dbReference type="PANTHER" id="PTHR30537:SF21">
    <property type="entry name" value="HTH-TYPE TRANSCRIPTIONAL REGULATOR SINR-RELATED"/>
    <property type="match status" value="1"/>
</dbReference>
<dbReference type="STRING" id="887062.HGR_05003"/>
<evidence type="ECO:0000313" key="7">
    <source>
        <dbReference type="Proteomes" id="UP000016368"/>
    </source>
</evidence>
<evidence type="ECO:0000313" key="6">
    <source>
        <dbReference type="EMBL" id="EGI77826.1"/>
    </source>
</evidence>
<evidence type="ECO:0000256" key="1">
    <source>
        <dbReference type="ARBA" id="ARBA00009437"/>
    </source>
</evidence>
<dbReference type="Gene3D" id="1.10.10.10">
    <property type="entry name" value="Winged helix-like DNA-binding domain superfamily/Winged helix DNA-binding domain"/>
    <property type="match status" value="1"/>
</dbReference>
<keyword evidence="4" id="KW-0804">Transcription</keyword>
<dbReference type="AlphaFoldDB" id="F3KRC5"/>
<dbReference type="Proteomes" id="UP000016368">
    <property type="component" value="Unassembled WGS sequence"/>
</dbReference>
<keyword evidence="2" id="KW-0805">Transcription regulation</keyword>
<dbReference type="Pfam" id="PF03466">
    <property type="entry name" value="LysR_substrate"/>
    <property type="match status" value="1"/>
</dbReference>
<evidence type="ECO:0000256" key="3">
    <source>
        <dbReference type="ARBA" id="ARBA00023125"/>
    </source>
</evidence>
<dbReference type="SUPFAM" id="SSF53850">
    <property type="entry name" value="Periplasmic binding protein-like II"/>
    <property type="match status" value="1"/>
</dbReference>
<keyword evidence="7" id="KW-1185">Reference proteome</keyword>
<protein>
    <submittedName>
        <fullName evidence="6">LysR family transcriptional regulator</fullName>
    </submittedName>
</protein>
<dbReference type="InterPro" id="IPR036388">
    <property type="entry name" value="WH-like_DNA-bd_sf"/>
</dbReference>
<name>F3KRC5_9BURK</name>
<feature type="domain" description="HTH lysR-type" evidence="5">
    <location>
        <begin position="15"/>
        <end position="72"/>
    </location>
</feature>